<evidence type="ECO:0000313" key="3">
    <source>
        <dbReference type="EMBL" id="WLS80284.1"/>
    </source>
</evidence>
<dbReference type="InterPro" id="IPR007844">
    <property type="entry name" value="AsmA"/>
</dbReference>
<dbReference type="Proteomes" id="UP001228139">
    <property type="component" value="Chromosome"/>
</dbReference>
<keyword evidence="4" id="KW-1185">Reference proteome</keyword>
<evidence type="ECO:0000313" key="4">
    <source>
        <dbReference type="Proteomes" id="UP001228139"/>
    </source>
</evidence>
<dbReference type="KEGG" id="epi:Q3V30_07320"/>
<dbReference type="Pfam" id="PF05170">
    <property type="entry name" value="AsmA"/>
    <property type="match status" value="2"/>
</dbReference>
<accession>A0AA50DLS4</accession>
<dbReference type="PANTHER" id="PTHR30441">
    <property type="entry name" value="DUF748 DOMAIN-CONTAINING PROTEIN"/>
    <property type="match status" value="1"/>
</dbReference>
<dbReference type="AlphaFoldDB" id="A0AA50DLS4"/>
<sequence>MRRFITTLAILLVVIVAGMTALVLLVNPNDFRGYMAQQVEQRSGYRLALNGDLRWHVWPQLSILSGPMTLTAPGASKPIVSASNMRLDVSLLPLISHQLSVKQVMLKGAVINLTPESETQRPADAPVGPGNSAPVEEVPRGWKFDIAELRVVDSLVIWQQSNGEQLNLRDFNLQLSQDEKRQAHVEFSSRVNRDQRELVINLNSDMDVSRYPQHLSAAINQLDYQMTGADLPKEGLKGQMKMQADWAAVTQSFSLKNLSLTANDSQLDGNAAGVLSARPQLTVNLHSPLLNMDSLLGLEPDAANGGQTVQAQRSGPGPVISQPAEHDNANSPLNAMDGNIALTVDKMRWRGMDFAQVALKASSEGGLLTLQTLSGKAGSGEFSLPGSVDVRTAQTVVALKPELRNIAVAPLLKAFDLPASLSGDLSLAGNFTGTGLTVPSFKRAWKGTAEVNLDNAQMAGLDFQQMIQRAVERNSDRVQGTDNADSASNLQQIKGSATLNNGLLLFPGLKGRSSMLDYSGKGEVNLADRQADLTFGVTVTRGWKGDDELVKRLQVTPVPLRIYGPWSGLNYSLQVDQVLRQQLQDEAKKRLQQWSDRNKSSNKNSSVQKLIKDL</sequence>
<protein>
    <submittedName>
        <fullName evidence="3">Outer membrane assembly protein AsmA</fullName>
    </submittedName>
</protein>
<proteinExistence type="predicted"/>
<organism evidence="3 4">
    <name type="scientific">Erwinia pyri</name>
    <dbReference type="NCBI Taxonomy" id="3062598"/>
    <lineage>
        <taxon>Bacteria</taxon>
        <taxon>Pseudomonadati</taxon>
        <taxon>Pseudomonadota</taxon>
        <taxon>Gammaproteobacteria</taxon>
        <taxon>Enterobacterales</taxon>
        <taxon>Erwiniaceae</taxon>
        <taxon>Erwinia</taxon>
    </lineage>
</organism>
<dbReference type="InterPro" id="IPR000488">
    <property type="entry name" value="Death_dom"/>
</dbReference>
<gene>
    <name evidence="3" type="primary">asmA</name>
    <name evidence="3" type="ORF">Q3V30_07320</name>
</gene>
<evidence type="ECO:0000256" key="1">
    <source>
        <dbReference type="SAM" id="MobiDB-lite"/>
    </source>
</evidence>
<evidence type="ECO:0000259" key="2">
    <source>
        <dbReference type="PROSITE" id="PS50017"/>
    </source>
</evidence>
<feature type="domain" description="Death" evidence="2">
    <location>
        <begin position="574"/>
        <end position="614"/>
    </location>
</feature>
<dbReference type="GO" id="GO:0005886">
    <property type="term" value="C:plasma membrane"/>
    <property type="evidence" value="ECO:0007669"/>
    <property type="project" value="TreeGrafter"/>
</dbReference>
<dbReference type="InterPro" id="IPR052894">
    <property type="entry name" value="AsmA-related"/>
</dbReference>
<feature type="region of interest" description="Disordered" evidence="1">
    <location>
        <begin position="591"/>
        <end position="614"/>
    </location>
</feature>
<dbReference type="GO" id="GO:0090313">
    <property type="term" value="P:regulation of protein targeting to membrane"/>
    <property type="evidence" value="ECO:0007669"/>
    <property type="project" value="TreeGrafter"/>
</dbReference>
<dbReference type="GO" id="GO:0007165">
    <property type="term" value="P:signal transduction"/>
    <property type="evidence" value="ECO:0007669"/>
    <property type="project" value="InterPro"/>
</dbReference>
<dbReference type="PANTHER" id="PTHR30441:SF4">
    <property type="entry name" value="PROTEIN ASMA"/>
    <property type="match status" value="1"/>
</dbReference>
<name>A0AA50DLS4_9GAMM</name>
<reference evidence="3 4" key="1">
    <citation type="submission" date="2023-07" db="EMBL/GenBank/DDBJ databases">
        <title>Pathogenic bacteria of pear tree diseases.</title>
        <authorList>
            <person name="Zhang Z."/>
            <person name="He L."/>
            <person name="Huang R."/>
        </authorList>
    </citation>
    <scope>NUCLEOTIDE SEQUENCE [LARGE SCALE GENOMIC DNA]</scope>
    <source>
        <strain evidence="3 4">DE2</strain>
    </source>
</reference>
<dbReference type="NCBIfam" id="NF008091">
    <property type="entry name" value="PRK10833.1"/>
    <property type="match status" value="1"/>
</dbReference>
<dbReference type="EMBL" id="CP132353">
    <property type="protein sequence ID" value="WLS80284.1"/>
    <property type="molecule type" value="Genomic_DNA"/>
</dbReference>
<dbReference type="PROSITE" id="PS50017">
    <property type="entry name" value="DEATH_DOMAIN"/>
    <property type="match status" value="1"/>
</dbReference>
<dbReference type="RefSeq" id="WP_306211828.1">
    <property type="nucleotide sequence ID" value="NZ_CP132353.1"/>
</dbReference>